<feature type="domain" description="RNA polymerase Rpb4/RPC9 core" evidence="6">
    <location>
        <begin position="38"/>
        <end position="145"/>
    </location>
</feature>
<comment type="similarity">
    <text evidence="4">Belongs to the eukaryotic RPB4 RNA polymerase subunit family.</text>
</comment>
<dbReference type="GO" id="GO:0006352">
    <property type="term" value="P:DNA-templated transcription initiation"/>
    <property type="evidence" value="ECO:0007669"/>
    <property type="project" value="InterPro"/>
</dbReference>
<dbReference type="Gene3D" id="1.20.1250.40">
    <property type="match status" value="1"/>
</dbReference>
<dbReference type="PANTHER" id="PTHR21297">
    <property type="entry name" value="DNA-DIRECTED RNA POLYMERASE II"/>
    <property type="match status" value="1"/>
</dbReference>
<dbReference type="Bgee" id="ENSOCUG00000033971">
    <property type="expression patterns" value="Expressed in testis and 1 other cell type or tissue"/>
</dbReference>
<organism evidence="7 8">
    <name type="scientific">Oryctolagus cuniculus</name>
    <name type="common">Rabbit</name>
    <dbReference type="NCBI Taxonomy" id="9986"/>
    <lineage>
        <taxon>Eukaryota</taxon>
        <taxon>Metazoa</taxon>
        <taxon>Chordata</taxon>
        <taxon>Craniata</taxon>
        <taxon>Vertebrata</taxon>
        <taxon>Euteleostomi</taxon>
        <taxon>Mammalia</taxon>
        <taxon>Eutheria</taxon>
        <taxon>Euarchontoglires</taxon>
        <taxon>Glires</taxon>
        <taxon>Lagomorpha</taxon>
        <taxon>Leporidae</taxon>
        <taxon>Oryctolagus</taxon>
    </lineage>
</organism>
<dbReference type="SUPFAM" id="SSF47819">
    <property type="entry name" value="HRDC-like"/>
    <property type="match status" value="1"/>
</dbReference>
<accession>A0A5F9CFC6</accession>
<evidence type="ECO:0000256" key="1">
    <source>
        <dbReference type="ARBA" id="ARBA00004123"/>
    </source>
</evidence>
<keyword evidence="2" id="KW-0240">DNA-directed RNA polymerase</keyword>
<evidence type="ECO:0000256" key="4">
    <source>
        <dbReference type="ARBA" id="ARBA00025724"/>
    </source>
</evidence>
<evidence type="ECO:0000256" key="3">
    <source>
        <dbReference type="ARBA" id="ARBA00023242"/>
    </source>
</evidence>
<keyword evidence="2" id="KW-0804">Transcription</keyword>
<reference evidence="7 8" key="1">
    <citation type="journal article" date="2011" name="Nature">
        <title>A high-resolution map of human evolutionary constraint using 29 mammals.</title>
        <authorList>
            <person name="Lindblad-Toh K."/>
            <person name="Garber M."/>
            <person name="Zuk O."/>
            <person name="Lin M.F."/>
            <person name="Parker B.J."/>
            <person name="Washietl S."/>
            <person name="Kheradpour P."/>
            <person name="Ernst J."/>
            <person name="Jordan G."/>
            <person name="Mauceli E."/>
            <person name="Ward L.D."/>
            <person name="Lowe C.B."/>
            <person name="Holloway A.K."/>
            <person name="Clamp M."/>
            <person name="Gnerre S."/>
            <person name="Alfoldi J."/>
            <person name="Beal K."/>
            <person name="Chang J."/>
            <person name="Clawson H."/>
            <person name="Cuff J."/>
            <person name="Di Palma F."/>
            <person name="Fitzgerald S."/>
            <person name="Flicek P."/>
            <person name="Guttman M."/>
            <person name="Hubisz M.J."/>
            <person name="Jaffe D.B."/>
            <person name="Jungreis I."/>
            <person name="Kent W.J."/>
            <person name="Kostka D."/>
            <person name="Lara M."/>
            <person name="Martins A.L."/>
            <person name="Massingham T."/>
            <person name="Moltke I."/>
            <person name="Raney B.J."/>
            <person name="Rasmussen M.D."/>
            <person name="Robinson J."/>
            <person name="Stark A."/>
            <person name="Vilella A.J."/>
            <person name="Wen J."/>
            <person name="Xie X."/>
            <person name="Zody M.C."/>
            <person name="Baldwin J."/>
            <person name="Bloom T."/>
            <person name="Chin C.W."/>
            <person name="Heiman D."/>
            <person name="Nicol R."/>
            <person name="Nusbaum C."/>
            <person name="Young S."/>
            <person name="Wilkinson J."/>
            <person name="Worley K.C."/>
            <person name="Kovar C.L."/>
            <person name="Muzny D.M."/>
            <person name="Gibbs R.A."/>
            <person name="Cree A."/>
            <person name="Dihn H.H."/>
            <person name="Fowler G."/>
            <person name="Jhangiani S."/>
            <person name="Joshi V."/>
            <person name="Lee S."/>
            <person name="Lewis L.R."/>
            <person name="Nazareth L.V."/>
            <person name="Okwuonu G."/>
            <person name="Santibanez J."/>
            <person name="Warren W.C."/>
            <person name="Mardis E.R."/>
            <person name="Weinstock G.M."/>
            <person name="Wilson R.K."/>
            <person name="Delehaunty K."/>
            <person name="Dooling D."/>
            <person name="Fronik C."/>
            <person name="Fulton L."/>
            <person name="Fulton B."/>
            <person name="Graves T."/>
            <person name="Minx P."/>
            <person name="Sodergren E."/>
            <person name="Birney E."/>
            <person name="Margulies E.H."/>
            <person name="Herrero J."/>
            <person name="Green E.D."/>
            <person name="Haussler D."/>
            <person name="Siepel A."/>
            <person name="Goldman N."/>
            <person name="Pollard K.S."/>
            <person name="Pedersen J.S."/>
            <person name="Lander E.S."/>
            <person name="Kellis M."/>
        </authorList>
    </citation>
    <scope>NUCLEOTIDE SEQUENCE [LARGE SCALE GENOMIC DNA]</scope>
    <source>
        <strain evidence="8">Thorbecke</strain>
    </source>
</reference>
<comment type="subcellular location">
    <subcellularLocation>
        <location evidence="1">Nucleus</location>
    </subcellularLocation>
</comment>
<dbReference type="STRING" id="9986.ENSOCUP00000032325"/>
<dbReference type="GO" id="GO:0000166">
    <property type="term" value="F:nucleotide binding"/>
    <property type="evidence" value="ECO:0007669"/>
    <property type="project" value="InterPro"/>
</dbReference>
<feature type="region of interest" description="Disordered" evidence="5">
    <location>
        <begin position="48"/>
        <end position="67"/>
    </location>
</feature>
<keyword evidence="3" id="KW-0539">Nucleus</keyword>
<evidence type="ECO:0000313" key="7">
    <source>
        <dbReference type="Ensembl" id="ENSOCUP00000032325.1"/>
    </source>
</evidence>
<evidence type="ECO:0000313" key="8">
    <source>
        <dbReference type="Proteomes" id="UP000001811"/>
    </source>
</evidence>
<proteinExistence type="inferred from homology"/>
<dbReference type="InParanoid" id="A0A5F9CFC6"/>
<dbReference type="InterPro" id="IPR010997">
    <property type="entry name" value="HRDC-like_sf"/>
</dbReference>
<keyword evidence="8" id="KW-1185">Reference proteome</keyword>
<dbReference type="InterPro" id="IPR045222">
    <property type="entry name" value="Rpb4-like"/>
</dbReference>
<dbReference type="Pfam" id="PF03874">
    <property type="entry name" value="RNA_pol_Rpb4"/>
    <property type="match status" value="1"/>
</dbReference>
<dbReference type="AlphaFoldDB" id="A0A5F9CFC6"/>
<dbReference type="GO" id="GO:0000428">
    <property type="term" value="C:DNA-directed RNA polymerase complex"/>
    <property type="evidence" value="ECO:0007669"/>
    <property type="project" value="UniProtKB-KW"/>
</dbReference>
<dbReference type="GO" id="GO:0005634">
    <property type="term" value="C:nucleus"/>
    <property type="evidence" value="ECO:0007669"/>
    <property type="project" value="UniProtKB-SubCell"/>
</dbReference>
<dbReference type="GeneTree" id="ENSGT01120000272832"/>
<evidence type="ECO:0000256" key="2">
    <source>
        <dbReference type="ARBA" id="ARBA00022478"/>
    </source>
</evidence>
<dbReference type="InterPro" id="IPR038324">
    <property type="entry name" value="Rpb4/RPC9_sf"/>
</dbReference>
<sequence length="146" mass="15644">MWETWKKLLASDRLSSSHCSHLGSEPVMEDLSVSLPLPAFGTAETLPSSAAHALPERPGASRAQDKSSGLTYTAHFNRFKADPTAGVHSLLLQKKPHGSELAGLANLCPGTAGESKALIPSLEGPSEDKELQQILDDVQTRRGLQY</sequence>
<reference evidence="7" key="2">
    <citation type="submission" date="2025-08" db="UniProtKB">
        <authorList>
            <consortium name="Ensembl"/>
        </authorList>
    </citation>
    <scope>IDENTIFICATION</scope>
    <source>
        <strain evidence="7">Thorbecke</strain>
    </source>
</reference>
<name>A0A5F9CFC6_RABIT</name>
<dbReference type="InterPro" id="IPR005574">
    <property type="entry name" value="Rpb4/RPC9"/>
</dbReference>
<evidence type="ECO:0000259" key="6">
    <source>
        <dbReference type="SMART" id="SM00657"/>
    </source>
</evidence>
<evidence type="ECO:0000256" key="5">
    <source>
        <dbReference type="SAM" id="MobiDB-lite"/>
    </source>
</evidence>
<reference evidence="7" key="3">
    <citation type="submission" date="2025-09" db="UniProtKB">
        <authorList>
            <consortium name="Ensembl"/>
        </authorList>
    </citation>
    <scope>IDENTIFICATION</scope>
    <source>
        <strain evidence="7">Thorbecke</strain>
    </source>
</reference>
<dbReference type="InterPro" id="IPR006590">
    <property type="entry name" value="RNA_pol_Rpb4/RPC9_core"/>
</dbReference>
<dbReference type="Proteomes" id="UP000001811">
    <property type="component" value="Unplaced"/>
</dbReference>
<dbReference type="Ensembl" id="ENSOCUT00000034598.1">
    <property type="protein sequence ID" value="ENSOCUP00000032325.1"/>
    <property type="gene ID" value="ENSOCUG00000033971.1"/>
</dbReference>
<protein>
    <recommendedName>
        <fullName evidence="6">RNA polymerase Rpb4/RPC9 core domain-containing protein</fullName>
    </recommendedName>
</protein>
<dbReference type="SMART" id="SM00657">
    <property type="entry name" value="RPOL4c"/>
    <property type="match status" value="1"/>
</dbReference>